<sequence>MKKNSRLLLLFLLLGMNQGMAQQKKDAYSFPVTPGTEAWKEFKTQQAMLDATQIPAETLRTMSTKGLVTTCLNYPMLPSMHAYGSLQEGFQAVASNFNGLQELLRRPDAGREIFKIYRLMDPKAITKIESKKQGAFTFDFTYVEMLLAQPTIIEKLTPAERKEVVRESFAKFKAKDEHLAIFGGYGEITSALVIGRVLKRENASAAYKSSQPTGADAMQVFLATGKVLDTQVINRIVADAQAFAK</sequence>
<keyword evidence="3" id="KW-1185">Reference proteome</keyword>
<organism evidence="2 3">
    <name type="scientific">Hymenobacter cellulosilyticus</name>
    <dbReference type="NCBI Taxonomy" id="2932248"/>
    <lineage>
        <taxon>Bacteria</taxon>
        <taxon>Pseudomonadati</taxon>
        <taxon>Bacteroidota</taxon>
        <taxon>Cytophagia</taxon>
        <taxon>Cytophagales</taxon>
        <taxon>Hymenobacteraceae</taxon>
        <taxon>Hymenobacter</taxon>
    </lineage>
</organism>
<name>A0A8T9Q6D3_9BACT</name>
<dbReference type="KEGG" id="hcu:MUN79_22345"/>
<proteinExistence type="predicted"/>
<dbReference type="EMBL" id="CP095046">
    <property type="protein sequence ID" value="UOQ71340.1"/>
    <property type="molecule type" value="Genomic_DNA"/>
</dbReference>
<feature type="chain" id="PRO_5035842323" description="DUF4919 domain-containing protein" evidence="1">
    <location>
        <begin position="22"/>
        <end position="245"/>
    </location>
</feature>
<dbReference type="AlphaFoldDB" id="A0A8T9Q6D3"/>
<evidence type="ECO:0000313" key="3">
    <source>
        <dbReference type="Proteomes" id="UP000831796"/>
    </source>
</evidence>
<gene>
    <name evidence="2" type="ORF">MUN79_22345</name>
</gene>
<accession>A0A8T9Q6D3</accession>
<dbReference type="RefSeq" id="WP_244674748.1">
    <property type="nucleotide sequence ID" value="NZ_CP095046.1"/>
</dbReference>
<keyword evidence="1" id="KW-0732">Signal</keyword>
<feature type="signal peptide" evidence="1">
    <location>
        <begin position="1"/>
        <end position="21"/>
    </location>
</feature>
<reference evidence="2" key="1">
    <citation type="submission" date="2022-04" db="EMBL/GenBank/DDBJ databases">
        <title>Hymenobacter sp. isolated from the air.</title>
        <authorList>
            <person name="Won M."/>
            <person name="Lee C.-M."/>
            <person name="Woen H.-Y."/>
            <person name="Kwon S.-W."/>
        </authorList>
    </citation>
    <scope>NUCLEOTIDE SEQUENCE</scope>
    <source>
        <strain evidence="2">5116S-3</strain>
    </source>
</reference>
<evidence type="ECO:0000256" key="1">
    <source>
        <dbReference type="SAM" id="SignalP"/>
    </source>
</evidence>
<evidence type="ECO:0008006" key="4">
    <source>
        <dbReference type="Google" id="ProtNLM"/>
    </source>
</evidence>
<dbReference type="Proteomes" id="UP000831796">
    <property type="component" value="Chromosome"/>
</dbReference>
<protein>
    <recommendedName>
        <fullName evidence="4">DUF4919 domain-containing protein</fullName>
    </recommendedName>
</protein>
<evidence type="ECO:0000313" key="2">
    <source>
        <dbReference type="EMBL" id="UOQ71340.1"/>
    </source>
</evidence>